<name>A0ABP3UCR9_9FLAO</name>
<comment type="caution">
    <text evidence="1">The sequence shown here is derived from an EMBL/GenBank/DDBJ whole genome shotgun (WGS) entry which is preliminary data.</text>
</comment>
<dbReference type="EMBL" id="BAAAGE010000004">
    <property type="protein sequence ID" value="GAA0730374.1"/>
    <property type="molecule type" value="Genomic_DNA"/>
</dbReference>
<dbReference type="Gene3D" id="3.10.450.50">
    <property type="match status" value="1"/>
</dbReference>
<proteinExistence type="predicted"/>
<organism evidence="1 2">
    <name type="scientific">Aquimarina litoralis</name>
    <dbReference type="NCBI Taxonomy" id="584605"/>
    <lineage>
        <taxon>Bacteria</taxon>
        <taxon>Pseudomonadati</taxon>
        <taxon>Bacteroidota</taxon>
        <taxon>Flavobacteriia</taxon>
        <taxon>Flavobacteriales</taxon>
        <taxon>Flavobacteriaceae</taxon>
        <taxon>Aquimarina</taxon>
    </lineage>
</organism>
<protein>
    <recommendedName>
        <fullName evidence="3">DUF4440 domain-containing protein</fullName>
    </recommendedName>
</protein>
<accession>A0ABP3UCR9</accession>
<dbReference type="Proteomes" id="UP001501758">
    <property type="component" value="Unassembled WGS sequence"/>
</dbReference>
<evidence type="ECO:0000313" key="2">
    <source>
        <dbReference type="Proteomes" id="UP001501758"/>
    </source>
</evidence>
<dbReference type="SUPFAM" id="SSF54427">
    <property type="entry name" value="NTF2-like"/>
    <property type="match status" value="1"/>
</dbReference>
<sequence>MMTKRILIWLVIPITFLQCTCLDKTSKFSLEEDQKSVQEILKILDDHSISTEDKMMVWVDDLIHMAPNHPLISDKPTLVAHIEKEREYGFADMKHEITEMHSYAEVVVMHGRVKGTFYPANKEKPNAFSTKNMFVFRRMKDNSLKIWKVIFNMTS</sequence>
<evidence type="ECO:0000313" key="1">
    <source>
        <dbReference type="EMBL" id="GAA0730374.1"/>
    </source>
</evidence>
<evidence type="ECO:0008006" key="3">
    <source>
        <dbReference type="Google" id="ProtNLM"/>
    </source>
</evidence>
<dbReference type="RefSeq" id="WP_343914165.1">
    <property type="nucleotide sequence ID" value="NZ_BAAAGE010000004.1"/>
</dbReference>
<reference evidence="2" key="1">
    <citation type="journal article" date="2019" name="Int. J. Syst. Evol. Microbiol.">
        <title>The Global Catalogue of Microorganisms (GCM) 10K type strain sequencing project: providing services to taxonomists for standard genome sequencing and annotation.</title>
        <authorList>
            <consortium name="The Broad Institute Genomics Platform"/>
            <consortium name="The Broad Institute Genome Sequencing Center for Infectious Disease"/>
            <person name="Wu L."/>
            <person name="Ma J."/>
        </authorList>
    </citation>
    <scope>NUCLEOTIDE SEQUENCE [LARGE SCALE GENOMIC DNA]</scope>
    <source>
        <strain evidence="2">JCM 15974</strain>
    </source>
</reference>
<keyword evidence="2" id="KW-1185">Reference proteome</keyword>
<gene>
    <name evidence="1" type="ORF">GCM10009430_41570</name>
</gene>
<dbReference type="InterPro" id="IPR032710">
    <property type="entry name" value="NTF2-like_dom_sf"/>
</dbReference>